<feature type="compositionally biased region" description="Polar residues" evidence="1">
    <location>
        <begin position="347"/>
        <end position="361"/>
    </location>
</feature>
<accession>A0A8T1YSK6</accession>
<organism evidence="3 4">
    <name type="scientific">Arabidopsis thaliana x Arabidopsis arenosa</name>
    <dbReference type="NCBI Taxonomy" id="1240361"/>
    <lineage>
        <taxon>Eukaryota</taxon>
        <taxon>Viridiplantae</taxon>
        <taxon>Streptophyta</taxon>
        <taxon>Embryophyta</taxon>
        <taxon>Tracheophyta</taxon>
        <taxon>Spermatophyta</taxon>
        <taxon>Magnoliopsida</taxon>
        <taxon>eudicotyledons</taxon>
        <taxon>Gunneridae</taxon>
        <taxon>Pentapetalae</taxon>
        <taxon>rosids</taxon>
        <taxon>malvids</taxon>
        <taxon>Brassicales</taxon>
        <taxon>Brassicaceae</taxon>
        <taxon>Camelineae</taxon>
        <taxon>Arabidopsis</taxon>
    </lineage>
</organism>
<dbReference type="Proteomes" id="UP000694240">
    <property type="component" value="Chromosome 11"/>
</dbReference>
<feature type="compositionally biased region" description="Basic and acidic residues" evidence="1">
    <location>
        <begin position="362"/>
        <end position="379"/>
    </location>
</feature>
<protein>
    <submittedName>
        <fullName evidence="3">Retrotransposon gag domain</fullName>
    </submittedName>
</protein>
<dbReference type="EMBL" id="JAEFBK010000011">
    <property type="protein sequence ID" value="KAG7549143.1"/>
    <property type="molecule type" value="Genomic_DNA"/>
</dbReference>
<evidence type="ECO:0000256" key="1">
    <source>
        <dbReference type="SAM" id="MobiDB-lite"/>
    </source>
</evidence>
<evidence type="ECO:0000313" key="4">
    <source>
        <dbReference type="Proteomes" id="UP000694240"/>
    </source>
</evidence>
<proteinExistence type="predicted"/>
<comment type="caution">
    <text evidence="3">The sequence shown here is derived from an EMBL/GenBank/DDBJ whole genome shotgun (WGS) entry which is preliminary data.</text>
</comment>
<feature type="region of interest" description="Disordered" evidence="1">
    <location>
        <begin position="343"/>
        <end position="379"/>
    </location>
</feature>
<dbReference type="Pfam" id="PF03732">
    <property type="entry name" value="Retrotrans_gag"/>
    <property type="match status" value="1"/>
</dbReference>
<reference evidence="3 4" key="1">
    <citation type="submission" date="2020-12" db="EMBL/GenBank/DDBJ databases">
        <title>Concerted genomic and epigenomic changes stabilize Arabidopsis allopolyploids.</title>
        <authorList>
            <person name="Chen Z."/>
        </authorList>
    </citation>
    <scope>NUCLEOTIDE SEQUENCE [LARGE SCALE GENOMIC DNA]</scope>
    <source>
        <strain evidence="3">Allo738</strain>
        <tissue evidence="3">Leaf</tissue>
    </source>
</reference>
<sequence length="856" mass="98164">MASYYMEKEEIYSYEADWNKDEDEYQGVIEDEDDYGRTTWYDECVSSSDCGEEPDGEELEPEPPDYYHSSQQHTKPHTYTDHTNWVQENSYFCEEDDDADYQYHPPRREEKSHSYGIASYRVQTQSTPAGPTKPTNKRCDYTSNPLIFTGFSKDPKVYLKWENNMKQWLRSNNIPKEEKLYYALSKLKGDAYEWWLKEDAATYYTTKAVLDWGTLKSRMYREFTKKYQPRIRTTKPLYMETPKKVVTTPKLQPIFQPMNAHSHEPRRASSSTRGTPIKAEQFVQVKEVQPDSAATLLHELQGKVNRGASHTMDKTVVLISQETTCCDLDSQAPHQSAITIQEDKTPTLKQETNSNPIGNQGTKDDNKGDTLKSKEFMDQNRNREEYTPLLIKRAANGDENFNETIQIKEKPPDENPLEPIQVTSELQNEFSEQVKEVRSVCQNHYGGYRINFPRFNGVRLSDWLFKAEQFFSLDMTSDDLKVKVASSHFDALAATWHQSIEELILWKHVKHDWVTYKLLLEGKYNKHVEDSIAELKQLQEVDGIDEYHARFELISTRVNLSEAFLVSAYLTGLQIDTQINVRMFGPQSIQQCLMLGRLYEKAHQKKLIIRKDGDDYRKGVMPLNVSSEDAGPLSNIHVPNALHKDRECFEGKHSIQQEIYAGMENFLQQEELTCDSDFVLESDRWCVPYANLKTESVNQEKGELGTGNKGEVKGCLECVSQPQKVNSTFEDFNKANATMNQLLLPIGFVVDNLQSGGGSDIFCDDLQSGGGSDIFRVQTFASPVVVGDFQETPWILNVESKGILIQGELGIVGKIEVDKESVEMLRRCNSGQTIGAYGSEIKRWDINNRVWDPGGW</sequence>
<feature type="region of interest" description="Disordered" evidence="1">
    <location>
        <begin position="40"/>
        <end position="75"/>
    </location>
</feature>
<keyword evidence="4" id="KW-1185">Reference proteome</keyword>
<gene>
    <name evidence="3" type="ORF">ISN45_Aa06g000730</name>
</gene>
<dbReference type="AlphaFoldDB" id="A0A8T1YSK6"/>
<evidence type="ECO:0000313" key="3">
    <source>
        <dbReference type="EMBL" id="KAG7549143.1"/>
    </source>
</evidence>
<name>A0A8T1YSK6_9BRAS</name>
<evidence type="ECO:0000259" key="2">
    <source>
        <dbReference type="Pfam" id="PF03732"/>
    </source>
</evidence>
<feature type="compositionally biased region" description="Acidic residues" evidence="1">
    <location>
        <begin position="50"/>
        <end position="63"/>
    </location>
</feature>
<feature type="domain" description="Retrotransposon gag" evidence="2">
    <location>
        <begin position="483"/>
        <end position="574"/>
    </location>
</feature>
<dbReference type="InterPro" id="IPR005162">
    <property type="entry name" value="Retrotrans_gag_dom"/>
</dbReference>